<name>A0A8H7RBQ8_9FUNG</name>
<feature type="transmembrane region" description="Helical" evidence="6">
    <location>
        <begin position="201"/>
        <end position="222"/>
    </location>
</feature>
<dbReference type="InterPro" id="IPR036259">
    <property type="entry name" value="MFS_trans_sf"/>
</dbReference>
<dbReference type="Proteomes" id="UP000603453">
    <property type="component" value="Unassembled WGS sequence"/>
</dbReference>
<feature type="transmembrane region" description="Helical" evidence="6">
    <location>
        <begin position="234"/>
        <end position="253"/>
    </location>
</feature>
<keyword evidence="8" id="KW-1185">Reference proteome</keyword>
<dbReference type="AlphaFoldDB" id="A0A8H7RBQ8"/>
<feature type="transmembrane region" description="Helical" evidence="6">
    <location>
        <begin position="142"/>
        <end position="162"/>
    </location>
</feature>
<accession>A0A8H7RBQ8</accession>
<evidence type="ECO:0000256" key="4">
    <source>
        <dbReference type="ARBA" id="ARBA00022989"/>
    </source>
</evidence>
<gene>
    <name evidence="7" type="ORF">INT47_003643</name>
</gene>
<evidence type="ECO:0000256" key="6">
    <source>
        <dbReference type="SAM" id="Phobius"/>
    </source>
</evidence>
<dbReference type="PANTHER" id="PTHR43791:SF36">
    <property type="entry name" value="TRANSPORTER, PUTATIVE (AFU_ORTHOLOGUE AFUA_6G08340)-RELATED"/>
    <property type="match status" value="1"/>
</dbReference>
<feature type="transmembrane region" description="Helical" evidence="6">
    <location>
        <begin position="111"/>
        <end position="130"/>
    </location>
</feature>
<evidence type="ECO:0000256" key="1">
    <source>
        <dbReference type="ARBA" id="ARBA00004141"/>
    </source>
</evidence>
<dbReference type="OrthoDB" id="2985014at2759"/>
<dbReference type="GO" id="GO:0022857">
    <property type="term" value="F:transmembrane transporter activity"/>
    <property type="evidence" value="ECO:0007669"/>
    <property type="project" value="InterPro"/>
</dbReference>
<keyword evidence="3 6" id="KW-0812">Transmembrane</keyword>
<keyword evidence="2" id="KW-0813">Transport</keyword>
<feature type="transmembrane region" description="Helical" evidence="6">
    <location>
        <begin position="168"/>
        <end position="189"/>
    </location>
</feature>
<evidence type="ECO:0000256" key="5">
    <source>
        <dbReference type="ARBA" id="ARBA00023136"/>
    </source>
</evidence>
<comment type="caution">
    <text evidence="7">The sequence shown here is derived from an EMBL/GenBank/DDBJ whole genome shotgun (WGS) entry which is preliminary data.</text>
</comment>
<dbReference type="EMBL" id="JAEPRD010000029">
    <property type="protein sequence ID" value="KAG2206701.1"/>
    <property type="molecule type" value="Genomic_DNA"/>
</dbReference>
<organism evidence="7 8">
    <name type="scientific">Mucor saturninus</name>
    <dbReference type="NCBI Taxonomy" id="64648"/>
    <lineage>
        <taxon>Eukaryota</taxon>
        <taxon>Fungi</taxon>
        <taxon>Fungi incertae sedis</taxon>
        <taxon>Mucoromycota</taxon>
        <taxon>Mucoromycotina</taxon>
        <taxon>Mucoromycetes</taxon>
        <taxon>Mucorales</taxon>
        <taxon>Mucorineae</taxon>
        <taxon>Mucoraceae</taxon>
        <taxon>Mucor</taxon>
    </lineage>
</organism>
<feature type="transmembrane region" description="Helical" evidence="6">
    <location>
        <begin position="79"/>
        <end position="99"/>
    </location>
</feature>
<feature type="transmembrane region" description="Helical" evidence="6">
    <location>
        <begin position="6"/>
        <end position="26"/>
    </location>
</feature>
<dbReference type="PANTHER" id="PTHR43791">
    <property type="entry name" value="PERMEASE-RELATED"/>
    <property type="match status" value="1"/>
</dbReference>
<keyword evidence="4 6" id="KW-1133">Transmembrane helix</keyword>
<dbReference type="SUPFAM" id="SSF103473">
    <property type="entry name" value="MFS general substrate transporter"/>
    <property type="match status" value="1"/>
</dbReference>
<evidence type="ECO:0000313" key="7">
    <source>
        <dbReference type="EMBL" id="KAG2206701.1"/>
    </source>
</evidence>
<dbReference type="GO" id="GO:0016020">
    <property type="term" value="C:membrane"/>
    <property type="evidence" value="ECO:0007669"/>
    <property type="project" value="UniProtKB-SubCell"/>
</dbReference>
<protein>
    <submittedName>
        <fullName evidence="7">Uncharacterized protein</fullName>
    </submittedName>
</protein>
<proteinExistence type="predicted"/>
<dbReference type="Pfam" id="PF07690">
    <property type="entry name" value="MFS_1"/>
    <property type="match status" value="1"/>
</dbReference>
<sequence length="292" mass="33116">MHVWQWTFIIQGSPCVIIALIISWYLPNDVKTAKFLVVQEQNIIMQKLKDDVGILNCKDWSWDQFGTVLLDSKTYAFTLIYLLGAASVQGVTLFLPTAISRFHFAKSSVLHTQLLMLPPYILAIFISMSVSYSSDRYYERSYHLIGTNVVSMAALIVLLLPIPCIYTGYITTCILTATVYAHVPIKVTWITNNFTGFTRRTVALGVIISLGSVGSAIGSQVFYDPPNYIKGKALILVFLVLQSLMILLTRYCFDRENMRRKKLGMDDKAFQAYKYNGEDLAGDRHPDFRYTI</sequence>
<evidence type="ECO:0000256" key="3">
    <source>
        <dbReference type="ARBA" id="ARBA00022692"/>
    </source>
</evidence>
<evidence type="ECO:0000256" key="2">
    <source>
        <dbReference type="ARBA" id="ARBA00022448"/>
    </source>
</evidence>
<reference evidence="7" key="1">
    <citation type="submission" date="2020-12" db="EMBL/GenBank/DDBJ databases">
        <title>Metabolic potential, ecology and presence of endohyphal bacteria is reflected in genomic diversity of Mucoromycotina.</title>
        <authorList>
            <person name="Muszewska A."/>
            <person name="Okrasinska A."/>
            <person name="Steczkiewicz K."/>
            <person name="Drgas O."/>
            <person name="Orlowska M."/>
            <person name="Perlinska-Lenart U."/>
            <person name="Aleksandrzak-Piekarczyk T."/>
            <person name="Szatraj K."/>
            <person name="Zielenkiewicz U."/>
            <person name="Pilsyk S."/>
            <person name="Malc E."/>
            <person name="Mieczkowski P."/>
            <person name="Kruszewska J.S."/>
            <person name="Biernat P."/>
            <person name="Pawlowska J."/>
        </authorList>
    </citation>
    <scope>NUCLEOTIDE SEQUENCE</scope>
    <source>
        <strain evidence="7">WA0000017839</strain>
    </source>
</reference>
<evidence type="ECO:0000313" key="8">
    <source>
        <dbReference type="Proteomes" id="UP000603453"/>
    </source>
</evidence>
<comment type="subcellular location">
    <subcellularLocation>
        <location evidence="1">Membrane</location>
        <topology evidence="1">Multi-pass membrane protein</topology>
    </subcellularLocation>
</comment>
<dbReference type="InterPro" id="IPR011701">
    <property type="entry name" value="MFS"/>
</dbReference>
<dbReference type="Gene3D" id="1.20.1250.20">
    <property type="entry name" value="MFS general substrate transporter like domains"/>
    <property type="match status" value="1"/>
</dbReference>
<keyword evidence="5 6" id="KW-0472">Membrane</keyword>